<evidence type="ECO:0000256" key="4">
    <source>
        <dbReference type="ARBA" id="ARBA00022553"/>
    </source>
</evidence>
<dbReference type="Gene3D" id="3.40.50.2300">
    <property type="match status" value="1"/>
</dbReference>
<dbReference type="SUPFAM" id="SSF52172">
    <property type="entry name" value="CheY-like"/>
    <property type="match status" value="1"/>
</dbReference>
<evidence type="ECO:0000313" key="14">
    <source>
        <dbReference type="Proteomes" id="UP001489509"/>
    </source>
</evidence>
<evidence type="ECO:0000256" key="5">
    <source>
        <dbReference type="ARBA" id="ARBA00023012"/>
    </source>
</evidence>
<dbReference type="Proteomes" id="UP001489509">
    <property type="component" value="Unassembled WGS sequence"/>
</dbReference>
<dbReference type="InterPro" id="IPR009057">
    <property type="entry name" value="Homeodomain-like_sf"/>
</dbReference>
<keyword evidence="14" id="KW-1185">Reference proteome</keyword>
<dbReference type="Pfam" id="PF12833">
    <property type="entry name" value="HTH_18"/>
    <property type="match status" value="1"/>
</dbReference>
<comment type="subcellular location">
    <subcellularLocation>
        <location evidence="1">Cytoplasm</location>
    </subcellularLocation>
</comment>
<organism evidence="13 14">
    <name type="scientific">Solibaculum intestinale</name>
    <dbReference type="NCBI Taxonomy" id="3133165"/>
    <lineage>
        <taxon>Bacteria</taxon>
        <taxon>Bacillati</taxon>
        <taxon>Bacillota</taxon>
        <taxon>Clostridia</taxon>
        <taxon>Eubacteriales</taxon>
        <taxon>Oscillospiraceae</taxon>
        <taxon>Solibaculum</taxon>
    </lineage>
</organism>
<protein>
    <recommendedName>
        <fullName evidence="2">Stage 0 sporulation protein A homolog</fullName>
    </recommendedName>
</protein>
<keyword evidence="4 10" id="KW-0597">Phosphoprotein</keyword>
<dbReference type="PANTHER" id="PTHR42713">
    <property type="entry name" value="HISTIDINE KINASE-RELATED"/>
    <property type="match status" value="1"/>
</dbReference>
<feature type="domain" description="HTH araC/xylS-type" evidence="11">
    <location>
        <begin position="176"/>
        <end position="278"/>
    </location>
</feature>
<evidence type="ECO:0000256" key="8">
    <source>
        <dbReference type="ARBA" id="ARBA00023163"/>
    </source>
</evidence>
<dbReference type="SMART" id="SM00342">
    <property type="entry name" value="HTH_ARAC"/>
    <property type="match status" value="1"/>
</dbReference>
<dbReference type="PROSITE" id="PS50110">
    <property type="entry name" value="RESPONSE_REGULATORY"/>
    <property type="match status" value="1"/>
</dbReference>
<keyword evidence="7" id="KW-0238">DNA-binding</keyword>
<dbReference type="PROSITE" id="PS01124">
    <property type="entry name" value="HTH_ARAC_FAMILY_2"/>
    <property type="match status" value="1"/>
</dbReference>
<dbReference type="InterPro" id="IPR018060">
    <property type="entry name" value="HTH_AraC"/>
</dbReference>
<evidence type="ECO:0000259" key="12">
    <source>
        <dbReference type="PROSITE" id="PS50110"/>
    </source>
</evidence>
<dbReference type="InterPro" id="IPR011006">
    <property type="entry name" value="CheY-like_superfamily"/>
</dbReference>
<comment type="caution">
    <text evidence="13">The sequence shown here is derived from an EMBL/GenBank/DDBJ whole genome shotgun (WGS) entry which is preliminary data.</text>
</comment>
<evidence type="ECO:0000313" key="13">
    <source>
        <dbReference type="EMBL" id="MEQ2440908.1"/>
    </source>
</evidence>
<feature type="domain" description="Response regulatory" evidence="12">
    <location>
        <begin position="3"/>
        <end position="120"/>
    </location>
</feature>
<keyword evidence="5" id="KW-0902">Two-component regulatory system</keyword>
<evidence type="ECO:0000256" key="1">
    <source>
        <dbReference type="ARBA" id="ARBA00004496"/>
    </source>
</evidence>
<reference evidence="13 14" key="1">
    <citation type="submission" date="2024-03" db="EMBL/GenBank/DDBJ databases">
        <title>Human intestinal bacterial collection.</title>
        <authorList>
            <person name="Pauvert C."/>
            <person name="Hitch T.C.A."/>
            <person name="Clavel T."/>
        </authorList>
    </citation>
    <scope>NUCLEOTIDE SEQUENCE [LARGE SCALE GENOMIC DNA]</scope>
    <source>
        <strain evidence="13 14">CLA-JM-H44</strain>
    </source>
</reference>
<dbReference type="SMART" id="SM00448">
    <property type="entry name" value="REC"/>
    <property type="match status" value="1"/>
</dbReference>
<evidence type="ECO:0000256" key="10">
    <source>
        <dbReference type="PROSITE-ProRule" id="PRU00169"/>
    </source>
</evidence>
<dbReference type="CDD" id="cd17536">
    <property type="entry name" value="REC_YesN-like"/>
    <property type="match status" value="1"/>
</dbReference>
<evidence type="ECO:0000256" key="6">
    <source>
        <dbReference type="ARBA" id="ARBA00023015"/>
    </source>
</evidence>
<feature type="modified residue" description="4-aspartylphosphate" evidence="10">
    <location>
        <position position="55"/>
    </location>
</feature>
<dbReference type="InterPro" id="IPR001789">
    <property type="entry name" value="Sig_transdc_resp-reg_receiver"/>
</dbReference>
<evidence type="ECO:0000256" key="2">
    <source>
        <dbReference type="ARBA" id="ARBA00018672"/>
    </source>
</evidence>
<accession>A0ABV1E4D4</accession>
<comment type="function">
    <text evidence="9">May play the central regulatory role in sporulation. It may be an element of the effector pathway responsible for the activation of sporulation genes in response to nutritional stress. Spo0A may act in concert with spo0H (a sigma factor) to control the expression of some genes that are critical to the sporulation process.</text>
</comment>
<dbReference type="Pfam" id="PF00072">
    <property type="entry name" value="Response_reg"/>
    <property type="match status" value="1"/>
</dbReference>
<dbReference type="RefSeq" id="WP_349219684.1">
    <property type="nucleotide sequence ID" value="NZ_JBBMFD010000014.1"/>
</dbReference>
<dbReference type="InterPro" id="IPR051552">
    <property type="entry name" value="HptR"/>
</dbReference>
<evidence type="ECO:0000256" key="9">
    <source>
        <dbReference type="ARBA" id="ARBA00024867"/>
    </source>
</evidence>
<dbReference type="PANTHER" id="PTHR42713:SF3">
    <property type="entry name" value="TRANSCRIPTIONAL REGULATORY PROTEIN HPTR"/>
    <property type="match status" value="1"/>
</dbReference>
<dbReference type="EMBL" id="JBBMFD010000014">
    <property type="protein sequence ID" value="MEQ2440908.1"/>
    <property type="molecule type" value="Genomic_DNA"/>
</dbReference>
<keyword evidence="3" id="KW-0963">Cytoplasm</keyword>
<gene>
    <name evidence="13" type="ORF">WMO26_08735</name>
</gene>
<sequence length="289" mass="33490">MYKLLIVDDEKISREGLTECIDWEKYQVRVIGAAQNGKEAMAIITAQHPDLVITDIKMPLMDGITLIDQARMLSPDTIFVVLSGHGEFEYAQKAMRCGVKHYLLKPCNEEQIAEMLVEIKAERLQKQRLDNLIKTINENMEKMPDAVRELFPPDFATWADKDQLDYLETRHGNIAQIIIRYVQTHYADPNLSLKQLAHEVIFMNDGYLGKLFKKEVGEKFTQYVLKVRMENAKYLIENSDGERLYEVATQVGLGENPQYFSQVFKKYVGYTPSEYKRTLQQNPQIIEQN</sequence>
<evidence type="ECO:0000259" key="11">
    <source>
        <dbReference type="PROSITE" id="PS01124"/>
    </source>
</evidence>
<evidence type="ECO:0000256" key="3">
    <source>
        <dbReference type="ARBA" id="ARBA00022490"/>
    </source>
</evidence>
<evidence type="ECO:0000256" key="7">
    <source>
        <dbReference type="ARBA" id="ARBA00023125"/>
    </source>
</evidence>
<dbReference type="Gene3D" id="1.10.10.60">
    <property type="entry name" value="Homeodomain-like"/>
    <property type="match status" value="2"/>
</dbReference>
<proteinExistence type="predicted"/>
<name>A0ABV1E4D4_9FIRM</name>
<keyword evidence="8" id="KW-0804">Transcription</keyword>
<keyword evidence="6" id="KW-0805">Transcription regulation</keyword>
<dbReference type="SUPFAM" id="SSF46689">
    <property type="entry name" value="Homeodomain-like"/>
    <property type="match status" value="1"/>
</dbReference>